<dbReference type="Gene3D" id="3.30.70.270">
    <property type="match status" value="1"/>
</dbReference>
<dbReference type="Proteomes" id="UP001304650">
    <property type="component" value="Chromosome"/>
</dbReference>
<dbReference type="FunFam" id="3.30.70.270:FF:000001">
    <property type="entry name" value="Diguanylate cyclase domain protein"/>
    <property type="match status" value="1"/>
</dbReference>
<proteinExistence type="predicted"/>
<dbReference type="KEGG" id="proo:MJB10_10765"/>
<evidence type="ECO:0000259" key="1">
    <source>
        <dbReference type="PROSITE" id="PS50887"/>
    </source>
</evidence>
<evidence type="ECO:0000313" key="3">
    <source>
        <dbReference type="Proteomes" id="UP001304650"/>
    </source>
</evidence>
<dbReference type="InterPro" id="IPR043128">
    <property type="entry name" value="Rev_trsase/Diguanyl_cyclase"/>
</dbReference>
<dbReference type="NCBIfam" id="TIGR00254">
    <property type="entry name" value="GGDEF"/>
    <property type="match status" value="1"/>
</dbReference>
<dbReference type="InterPro" id="IPR029787">
    <property type="entry name" value="Nucleotide_cyclase"/>
</dbReference>
<dbReference type="AlphaFoldDB" id="A0AA96LUZ6"/>
<dbReference type="SUPFAM" id="SSF55781">
    <property type="entry name" value="GAF domain-like"/>
    <property type="match status" value="2"/>
</dbReference>
<evidence type="ECO:0000313" key="2">
    <source>
        <dbReference type="EMBL" id="WNR46543.1"/>
    </source>
</evidence>
<dbReference type="SMART" id="SM00267">
    <property type="entry name" value="GGDEF"/>
    <property type="match status" value="1"/>
</dbReference>
<dbReference type="GO" id="GO:0052621">
    <property type="term" value="F:diguanylate cyclase activity"/>
    <property type="evidence" value="ECO:0007669"/>
    <property type="project" value="UniProtKB-EC"/>
</dbReference>
<dbReference type="InterPro" id="IPR000160">
    <property type="entry name" value="GGDEF_dom"/>
</dbReference>
<dbReference type="PROSITE" id="PS50887">
    <property type="entry name" value="GGDEF"/>
    <property type="match status" value="1"/>
</dbReference>
<dbReference type="Pfam" id="PF01590">
    <property type="entry name" value="GAF"/>
    <property type="match status" value="1"/>
</dbReference>
<feature type="domain" description="GGDEF" evidence="1">
    <location>
        <begin position="534"/>
        <end position="661"/>
    </location>
</feature>
<protein>
    <submittedName>
        <fullName evidence="2">Diguanylate cyclase</fullName>
        <ecNumber evidence="2">2.7.7.65</ecNumber>
    </submittedName>
</protein>
<dbReference type="PANTHER" id="PTHR45138">
    <property type="entry name" value="REGULATORY COMPONENTS OF SENSORY TRANSDUCTION SYSTEM"/>
    <property type="match status" value="1"/>
</dbReference>
<name>A0AA96LUZ6_9BACL</name>
<sequence length="661" mass="74860">MRELRSIKEHSRHEHYEVFLHQGFLLSGNLPFEGLLTIPSLQESFANWQDQFGPMMLPPQSALICVDTQMCVVDACSNGASSIQDYLQTGFSWLREKCGDNPFHHCKNKRQALYMPGNECPEQAFEPYLIGVTPVFDAQNQIHFYLGLFTQSLANLDETVQTLYRLALSIQSSLRFVAENNRYVHLETLHHAREAETKKHTILFEASKKLHAQIDVHSVLTEVIDCLGLVYPNIRVKILLSQDNDSNNVSVKPLNFDRSESDLRTRAFMEGQVIFEPTTEGSGPRPGNIAAPLSGKQGVYGVLYMESTDDPIDASDLQFISLLADSAGSAFENAKLYEQSNLMINELRLINEITKQLNQSLRLNEIFNSASSEILSIFEADYSCILQCAKDSDQLIVQATNLPAMFHETFTLDQGFSGLIYSSKEPIIISDYWSNNKVKSSFMQRTNARSLIGSPILVNGKVEGVILIVHRLPNFFSYDNYKLLQVLSSHIGLAMTNASLHAEVRRMVITDNLTGLYARHYLDEQANLMQKKDFCGSLIVVDIDYFKRVNDSYGHQIGDQILIHVSQIIKSCIRDSDIAARWGGEELAIYLPQVSKDQTIRIAERIRKRVFEETHPQVTVSCGVSDWNWEEDKISVESLFYRADMALYQAKNNGRNQIRIG</sequence>
<accession>A0AA96LUZ6</accession>
<dbReference type="SMART" id="SM00065">
    <property type="entry name" value="GAF"/>
    <property type="match status" value="2"/>
</dbReference>
<keyword evidence="2" id="KW-0548">Nucleotidyltransferase</keyword>
<reference evidence="2" key="1">
    <citation type="submission" date="2022-02" db="EMBL/GenBank/DDBJ databases">
        <title>Paenibacillus sp. MBLB1832 Whole Genome Shotgun Sequencing.</title>
        <authorList>
            <person name="Hwang C.Y."/>
            <person name="Cho E.-S."/>
            <person name="Seo M.-J."/>
        </authorList>
    </citation>
    <scope>NUCLEOTIDE SEQUENCE</scope>
    <source>
        <strain evidence="2">MBLB1832</strain>
    </source>
</reference>
<keyword evidence="2" id="KW-0808">Transferase</keyword>
<dbReference type="GO" id="GO:1902201">
    <property type="term" value="P:negative regulation of bacterial-type flagellum-dependent cell motility"/>
    <property type="evidence" value="ECO:0007669"/>
    <property type="project" value="TreeGrafter"/>
</dbReference>
<dbReference type="InterPro" id="IPR029016">
    <property type="entry name" value="GAF-like_dom_sf"/>
</dbReference>
<dbReference type="RefSeq" id="WP_314804659.1">
    <property type="nucleotide sequence ID" value="NZ_CP130319.1"/>
</dbReference>
<dbReference type="EC" id="2.7.7.65" evidence="2"/>
<dbReference type="Gene3D" id="3.30.450.40">
    <property type="match status" value="2"/>
</dbReference>
<dbReference type="InterPro" id="IPR050469">
    <property type="entry name" value="Diguanylate_Cyclase"/>
</dbReference>
<dbReference type="SUPFAM" id="SSF55073">
    <property type="entry name" value="Nucleotide cyclase"/>
    <property type="match status" value="1"/>
</dbReference>
<dbReference type="GO" id="GO:0005886">
    <property type="term" value="C:plasma membrane"/>
    <property type="evidence" value="ECO:0007669"/>
    <property type="project" value="TreeGrafter"/>
</dbReference>
<dbReference type="InterPro" id="IPR003018">
    <property type="entry name" value="GAF"/>
</dbReference>
<organism evidence="2 3">
    <name type="scientific">Paenibacillus roseopurpureus</name>
    <dbReference type="NCBI Taxonomy" id="2918901"/>
    <lineage>
        <taxon>Bacteria</taxon>
        <taxon>Bacillati</taxon>
        <taxon>Bacillota</taxon>
        <taxon>Bacilli</taxon>
        <taxon>Bacillales</taxon>
        <taxon>Paenibacillaceae</taxon>
        <taxon>Paenibacillus</taxon>
    </lineage>
</organism>
<dbReference type="EMBL" id="CP130319">
    <property type="protein sequence ID" value="WNR46543.1"/>
    <property type="molecule type" value="Genomic_DNA"/>
</dbReference>
<dbReference type="PANTHER" id="PTHR45138:SF9">
    <property type="entry name" value="DIGUANYLATE CYCLASE DGCM-RELATED"/>
    <property type="match status" value="1"/>
</dbReference>
<dbReference type="GO" id="GO:0043709">
    <property type="term" value="P:cell adhesion involved in single-species biofilm formation"/>
    <property type="evidence" value="ECO:0007669"/>
    <property type="project" value="TreeGrafter"/>
</dbReference>
<keyword evidence="3" id="KW-1185">Reference proteome</keyword>
<dbReference type="Pfam" id="PF00990">
    <property type="entry name" value="GGDEF"/>
    <property type="match status" value="1"/>
</dbReference>
<gene>
    <name evidence="2" type="ORF">MJB10_10765</name>
</gene>
<dbReference type="CDD" id="cd01949">
    <property type="entry name" value="GGDEF"/>
    <property type="match status" value="1"/>
</dbReference>